<dbReference type="eggNOG" id="ENOG5031PCS">
    <property type="taxonomic scope" value="Bacteria"/>
</dbReference>
<keyword evidence="2" id="KW-1185">Reference proteome</keyword>
<dbReference type="Gene3D" id="2.40.360.20">
    <property type="match status" value="1"/>
</dbReference>
<dbReference type="EMBL" id="ANFM02000006">
    <property type="protein sequence ID" value="EOD81301.1"/>
    <property type="molecule type" value="Genomic_DNA"/>
</dbReference>
<protein>
    <recommendedName>
        <fullName evidence="3">Lipoprotein</fullName>
    </recommendedName>
</protein>
<accession>R1IKP8</accession>
<name>R1IKP8_9GAMM</name>
<gene>
    <name evidence="1" type="ORF">D515_04202</name>
</gene>
<reference evidence="1 2" key="1">
    <citation type="journal article" date="2014" name="PLoS ONE">
        <title>Grimontia indica AK16(T), sp. nov., Isolated from a Seawater Sample Reports the Presence of Pathogenic Genes Similar to Vibrio Genus.</title>
        <authorList>
            <person name="Singh A."/>
            <person name="Vaidya B."/>
            <person name="Khatri I."/>
            <person name="Srinivas T.N."/>
            <person name="Subramanian S."/>
            <person name="Korpole S."/>
            <person name="Pinnaka A.K."/>
        </authorList>
    </citation>
    <scope>NUCLEOTIDE SEQUENCE [LARGE SCALE GENOMIC DNA]</scope>
    <source>
        <strain evidence="1 2">AK16</strain>
    </source>
</reference>
<dbReference type="PROSITE" id="PS51257">
    <property type="entry name" value="PROKAR_LIPOPROTEIN"/>
    <property type="match status" value="1"/>
</dbReference>
<evidence type="ECO:0000313" key="2">
    <source>
        <dbReference type="Proteomes" id="UP000011223"/>
    </source>
</evidence>
<dbReference type="RefSeq" id="WP_002535949.1">
    <property type="nucleotide sequence ID" value="NZ_ANFM02000006.1"/>
</dbReference>
<evidence type="ECO:0000313" key="1">
    <source>
        <dbReference type="EMBL" id="EOD81301.1"/>
    </source>
</evidence>
<organism evidence="1 2">
    <name type="scientific">Grimontia indica</name>
    <dbReference type="NCBI Taxonomy" id="1056512"/>
    <lineage>
        <taxon>Bacteria</taxon>
        <taxon>Pseudomonadati</taxon>
        <taxon>Pseudomonadota</taxon>
        <taxon>Gammaproteobacteria</taxon>
        <taxon>Vibrionales</taxon>
        <taxon>Vibrionaceae</taxon>
        <taxon>Grimontia</taxon>
    </lineage>
</organism>
<sequence length="241" mass="25885">MKKVGLGVLPLLLFGCGGSDDPQDGIVFPDGDGTSLSSCYNPTLNELGTETITNISKKAGLAQPVNVQEREVVQAVVDYEGQSGVLEVRLYDDTPDNRTYVVVDESSQAVTTLGQFFEGEMITYKPSGLAYFYDLASGESRTQPTITVYTDGVETGTMDVKMKYEKRETVTVPAGTFETCLVTLEIMLVDDGQESNALYKTNFGIGNGIAIRDELTASSNGTTLTTVDELISGTINGEPIQ</sequence>
<dbReference type="AlphaFoldDB" id="R1IKP8"/>
<dbReference type="Proteomes" id="UP000011223">
    <property type="component" value="Unassembled WGS sequence"/>
</dbReference>
<comment type="caution">
    <text evidence="1">The sequence shown here is derived from an EMBL/GenBank/DDBJ whole genome shotgun (WGS) entry which is preliminary data.</text>
</comment>
<proteinExistence type="predicted"/>
<evidence type="ECO:0008006" key="3">
    <source>
        <dbReference type="Google" id="ProtNLM"/>
    </source>
</evidence>